<dbReference type="GO" id="GO:0005770">
    <property type="term" value="C:late endosome"/>
    <property type="evidence" value="ECO:0007669"/>
    <property type="project" value="UniProtKB-SubCell"/>
</dbReference>
<evidence type="ECO:0000313" key="8">
    <source>
        <dbReference type="Proteomes" id="UP000030746"/>
    </source>
</evidence>
<dbReference type="RefSeq" id="XP_009062942.1">
    <property type="nucleotide sequence ID" value="XM_009064694.1"/>
</dbReference>
<evidence type="ECO:0000313" key="7">
    <source>
        <dbReference type="EMBL" id="ESO86407.1"/>
    </source>
</evidence>
<dbReference type="GO" id="GO:0006886">
    <property type="term" value="P:intracellular protein transport"/>
    <property type="evidence" value="ECO:0007669"/>
    <property type="project" value="TreeGrafter"/>
</dbReference>
<dbReference type="Gene3D" id="1.10.150.780">
    <property type="entry name" value="Vps16, C-terminal region"/>
    <property type="match status" value="1"/>
</dbReference>
<protein>
    <recommendedName>
        <fullName evidence="9">Spermatogenesis-defective protein 39 homolog</fullName>
    </recommendedName>
</protein>
<gene>
    <name evidence="7" type="ORF">LOTGIDRAFT_129312</name>
</gene>
<dbReference type="InterPro" id="IPR040057">
    <property type="entry name" value="Spe-39"/>
</dbReference>
<keyword evidence="5" id="KW-0968">Cytoplasmic vesicle</keyword>
<comment type="subcellular location">
    <subcellularLocation>
        <location evidence="2">Cytoplasmic vesicle</location>
    </subcellularLocation>
    <subcellularLocation>
        <location evidence="1">Early endosome</location>
    </subcellularLocation>
    <subcellularLocation>
        <location evidence="3">Late endosome</location>
    </subcellularLocation>
</comment>
<dbReference type="EMBL" id="KB203083">
    <property type="protein sequence ID" value="ESO86407.1"/>
    <property type="molecule type" value="Genomic_DNA"/>
</dbReference>
<dbReference type="GO" id="GO:0005769">
    <property type="term" value="C:early endosome"/>
    <property type="evidence" value="ECO:0007669"/>
    <property type="project" value="UniProtKB-SubCell"/>
</dbReference>
<dbReference type="GeneID" id="20232937"/>
<evidence type="ECO:0000256" key="3">
    <source>
        <dbReference type="ARBA" id="ARBA00004603"/>
    </source>
</evidence>
<reference evidence="7 8" key="1">
    <citation type="journal article" date="2013" name="Nature">
        <title>Insights into bilaterian evolution from three spiralian genomes.</title>
        <authorList>
            <person name="Simakov O."/>
            <person name="Marletaz F."/>
            <person name="Cho S.J."/>
            <person name="Edsinger-Gonzales E."/>
            <person name="Havlak P."/>
            <person name="Hellsten U."/>
            <person name="Kuo D.H."/>
            <person name="Larsson T."/>
            <person name="Lv J."/>
            <person name="Arendt D."/>
            <person name="Savage R."/>
            <person name="Osoegawa K."/>
            <person name="de Jong P."/>
            <person name="Grimwood J."/>
            <person name="Chapman J.A."/>
            <person name="Shapiro H."/>
            <person name="Aerts A."/>
            <person name="Otillar R.P."/>
            <person name="Terry A.Y."/>
            <person name="Boore J.L."/>
            <person name="Grigoriev I.V."/>
            <person name="Lindberg D.R."/>
            <person name="Seaver E.C."/>
            <person name="Weisblat D.A."/>
            <person name="Putnam N.H."/>
            <person name="Rokhsar D.S."/>
        </authorList>
    </citation>
    <scope>NUCLEOTIDE SEQUENCE [LARGE SCALE GENOMIC DNA]</scope>
</reference>
<evidence type="ECO:0000256" key="2">
    <source>
        <dbReference type="ARBA" id="ARBA00004541"/>
    </source>
</evidence>
<organism evidence="7 8">
    <name type="scientific">Lottia gigantea</name>
    <name type="common">Giant owl limpet</name>
    <dbReference type="NCBI Taxonomy" id="225164"/>
    <lineage>
        <taxon>Eukaryota</taxon>
        <taxon>Metazoa</taxon>
        <taxon>Spiralia</taxon>
        <taxon>Lophotrochozoa</taxon>
        <taxon>Mollusca</taxon>
        <taxon>Gastropoda</taxon>
        <taxon>Patellogastropoda</taxon>
        <taxon>Lottioidea</taxon>
        <taxon>Lottiidae</taxon>
        <taxon>Lottia</taxon>
    </lineage>
</organism>
<feature type="compositionally biased region" description="Low complexity" evidence="6">
    <location>
        <begin position="17"/>
        <end position="32"/>
    </location>
</feature>
<dbReference type="PANTHER" id="PTHR13364">
    <property type="entry name" value="DEFECTIVE SPERMATOGENESIS PROTEIN 39"/>
    <property type="match status" value="1"/>
</dbReference>
<dbReference type="HOGENOM" id="CLU_029487_1_0_1"/>
<evidence type="ECO:0000256" key="1">
    <source>
        <dbReference type="ARBA" id="ARBA00004412"/>
    </source>
</evidence>
<evidence type="ECO:0000256" key="4">
    <source>
        <dbReference type="ARBA" id="ARBA00022753"/>
    </source>
</evidence>
<proteinExistence type="predicted"/>
<dbReference type="AlphaFoldDB" id="V3ZPZ8"/>
<dbReference type="CTD" id="20232937"/>
<dbReference type="KEGG" id="lgi:LOTGIDRAFT_129312"/>
<keyword evidence="8" id="KW-1185">Reference proteome</keyword>
<dbReference type="OMA" id="APLEMFK"/>
<dbReference type="PANTHER" id="PTHR13364:SF6">
    <property type="entry name" value="SPERMATOGENESIS-DEFECTIVE PROTEIN 39 HOMOLOG"/>
    <property type="match status" value="1"/>
</dbReference>
<name>V3ZPZ8_LOTGI</name>
<dbReference type="InterPro" id="IPR038132">
    <property type="entry name" value="Vps16_C_sf"/>
</dbReference>
<keyword evidence="4" id="KW-0967">Endosome</keyword>
<accession>V3ZPZ8</accession>
<dbReference type="OrthoDB" id="9977282at2759"/>
<evidence type="ECO:0008006" key="9">
    <source>
        <dbReference type="Google" id="ProtNLM"/>
    </source>
</evidence>
<sequence length="422" mass="48221">MPRTDSKPSVRLGGVGSSWKSSVSFGSSTSSDLLSIDDAVDKHRLKKELTAGDIEKLQAEVQYLRRTNLRAKRDRFSKLPVEDTIKRMMKGEAYTFELYRSLEDKISLLDHSIKMHDGNCIIAAILFLKSTVKVSLFNQEISKRPVAINHYLTYLRTNGDYIELSNVLTMLRRSEEAAMLQYKTATGASLGSSKASALKSVYRNHFKMDPLLSSESSLVMEHIDLLERQLPIEESDSKEEVSGRNQLFRDFPRRRSILDMPLITTLYYCCLYHYNLAENSLASPIAIKKRHQLSDKQFLFSAIAAQSKLKNWKNIEELLTSKGWFGSTKMKSAIGFDKVVEILHKNNAPSEMLKIYIAFIDDMDLRLETAQKYHCHKAVIDVFVALRDRGQLESYSSKLKHGTQEHLYSSDALRNSSIKWKQ</sequence>
<dbReference type="STRING" id="225164.V3ZPZ8"/>
<evidence type="ECO:0000256" key="6">
    <source>
        <dbReference type="SAM" id="MobiDB-lite"/>
    </source>
</evidence>
<dbReference type="GO" id="GO:0007034">
    <property type="term" value="P:vacuolar transport"/>
    <property type="evidence" value="ECO:0007669"/>
    <property type="project" value="TreeGrafter"/>
</dbReference>
<evidence type="ECO:0000256" key="5">
    <source>
        <dbReference type="ARBA" id="ARBA00023329"/>
    </source>
</evidence>
<dbReference type="Proteomes" id="UP000030746">
    <property type="component" value="Unassembled WGS sequence"/>
</dbReference>
<feature type="region of interest" description="Disordered" evidence="6">
    <location>
        <begin position="1"/>
        <end position="32"/>
    </location>
</feature>